<dbReference type="OrthoDB" id="2123049at2759"/>
<protein>
    <submittedName>
        <fullName evidence="1">Uncharacterized protein</fullName>
    </submittedName>
</protein>
<accession>A0A913WP66</accession>
<keyword evidence="2" id="KW-1185">Reference proteome</keyword>
<organism evidence="1 2">
    <name type="scientific">Exaiptasia diaphana</name>
    <name type="common">Tropical sea anemone</name>
    <name type="synonym">Aiptasia pulchella</name>
    <dbReference type="NCBI Taxonomy" id="2652724"/>
    <lineage>
        <taxon>Eukaryota</taxon>
        <taxon>Metazoa</taxon>
        <taxon>Cnidaria</taxon>
        <taxon>Anthozoa</taxon>
        <taxon>Hexacorallia</taxon>
        <taxon>Actiniaria</taxon>
        <taxon>Aiptasiidae</taxon>
        <taxon>Exaiptasia</taxon>
    </lineage>
</organism>
<dbReference type="AlphaFoldDB" id="A0A913WP66"/>
<proteinExistence type="predicted"/>
<dbReference type="OMA" id="NHQILYR"/>
<dbReference type="InterPro" id="IPR036322">
    <property type="entry name" value="WD40_repeat_dom_sf"/>
</dbReference>
<dbReference type="GeneID" id="110231309"/>
<dbReference type="KEGG" id="epa:110231309"/>
<dbReference type="RefSeq" id="XP_020891980.1">
    <property type="nucleotide sequence ID" value="XM_021036321.2"/>
</dbReference>
<evidence type="ECO:0000313" key="2">
    <source>
        <dbReference type="Proteomes" id="UP000887567"/>
    </source>
</evidence>
<evidence type="ECO:0000313" key="1">
    <source>
        <dbReference type="EnsemblMetazoa" id="XP_020891980.1"/>
    </source>
</evidence>
<sequence>MPTTFHSDMKNPLQNAVDERSKKLEMEFISEHKMDHNFNALLVGKPFRYTDLCVITGGDDGTIRVFTTKNNLRNWNLEEISKLESKGGPVQCLHLHNVTKFGSCDMIVGDSKGTLTIFSNEQILNRRILSQDCIIALTVDVDHAGNLAIVVGDGEGGVTAVSPYGSLWKIRLQDARKQMYKEIGQRVSVKCMLSVQLPAANGLPVSYIIVSDTCKNIFILQNGMVVHTLHMTSVVTAMTSGYFIPIMPPPFSPTQSFSSPRSLQPARQSQVALGTEEGSIFVLSNFQLQPYASVRLPITNLLSFPNNGCPEKTDFLLCSGHFNALMVFDQQEIVHRLETKEWIHTVSCSYDDKHVVLGMLDNTISIYRLASI</sequence>
<reference evidence="1" key="1">
    <citation type="submission" date="2022-11" db="UniProtKB">
        <authorList>
            <consortium name="EnsemblMetazoa"/>
        </authorList>
    </citation>
    <scope>IDENTIFICATION</scope>
</reference>
<dbReference type="Proteomes" id="UP000887567">
    <property type="component" value="Unplaced"/>
</dbReference>
<dbReference type="EnsemblMetazoa" id="XM_021036321.2">
    <property type="protein sequence ID" value="XP_020891980.1"/>
    <property type="gene ID" value="LOC110231309"/>
</dbReference>
<dbReference type="SUPFAM" id="SSF50978">
    <property type="entry name" value="WD40 repeat-like"/>
    <property type="match status" value="1"/>
</dbReference>
<dbReference type="Gene3D" id="2.130.10.10">
    <property type="entry name" value="YVTN repeat-like/Quinoprotein amine dehydrogenase"/>
    <property type="match status" value="1"/>
</dbReference>
<name>A0A913WP66_EXADI</name>
<dbReference type="InterPro" id="IPR015943">
    <property type="entry name" value="WD40/YVTN_repeat-like_dom_sf"/>
</dbReference>